<comment type="similarity">
    <text evidence="2 11">Belongs to the 'phage' integrase family. XerC subfamily.</text>
</comment>
<feature type="domain" description="Core-binding (CB)" evidence="14">
    <location>
        <begin position="1"/>
        <end position="85"/>
    </location>
</feature>
<dbReference type="GO" id="GO:0007059">
    <property type="term" value="P:chromosome segregation"/>
    <property type="evidence" value="ECO:0007669"/>
    <property type="project" value="UniProtKB-UniRule"/>
</dbReference>
<feature type="active site" evidence="11">
    <location>
        <position position="261"/>
    </location>
</feature>
<dbReference type="Gene3D" id="1.10.150.130">
    <property type="match status" value="1"/>
</dbReference>
<keyword evidence="6 11" id="KW-0159">Chromosome partition</keyword>
<evidence type="ECO:0000256" key="3">
    <source>
        <dbReference type="ARBA" id="ARBA00010450"/>
    </source>
</evidence>
<feature type="active site" evidence="11">
    <location>
        <position position="170"/>
    </location>
</feature>
<evidence type="ECO:0000259" key="13">
    <source>
        <dbReference type="PROSITE" id="PS51898"/>
    </source>
</evidence>
<dbReference type="AlphaFoldDB" id="A0A1V6M243"/>
<accession>A0A1V6M243</accession>
<evidence type="ECO:0000256" key="9">
    <source>
        <dbReference type="ARBA" id="ARBA00023172"/>
    </source>
</evidence>
<dbReference type="InterPro" id="IPR044068">
    <property type="entry name" value="CB"/>
</dbReference>
<dbReference type="PANTHER" id="PTHR30349">
    <property type="entry name" value="PHAGE INTEGRASE-RELATED"/>
    <property type="match status" value="1"/>
</dbReference>
<dbReference type="PANTHER" id="PTHR30349:SF77">
    <property type="entry name" value="TYROSINE RECOMBINASE XERC"/>
    <property type="match status" value="1"/>
</dbReference>
<evidence type="ECO:0000256" key="12">
    <source>
        <dbReference type="NCBIfam" id="TIGR02224"/>
    </source>
</evidence>
<dbReference type="InterPro" id="IPR013762">
    <property type="entry name" value="Integrase-like_cat_sf"/>
</dbReference>
<evidence type="ECO:0000256" key="6">
    <source>
        <dbReference type="ARBA" id="ARBA00022829"/>
    </source>
</evidence>
<dbReference type="RefSeq" id="WP_070066342.1">
    <property type="nucleotide sequence ID" value="NZ_MJUW02000031.1"/>
</dbReference>
<dbReference type="GO" id="GO:0051301">
    <property type="term" value="P:cell division"/>
    <property type="evidence" value="ECO:0007669"/>
    <property type="project" value="UniProtKB-UniRule"/>
</dbReference>
<name>A0A1V6M243_9BACT</name>
<dbReference type="NCBIfam" id="TIGR02224">
    <property type="entry name" value="recomb_XerC"/>
    <property type="match status" value="1"/>
</dbReference>
<evidence type="ECO:0000256" key="2">
    <source>
        <dbReference type="ARBA" id="ARBA00006657"/>
    </source>
</evidence>
<reference evidence="15 16" key="1">
    <citation type="journal article" date="2016" name="Genome Announc.">
        <title>Draft Genome Sequence of the Anaerobic Ammonium-Oxidizing Bacterium 'Candidatus Brocadia sp. 40'.</title>
        <authorList>
            <person name="Ali M."/>
            <person name="Haroon M.F."/>
            <person name="Narita Y."/>
            <person name="Zhang L."/>
            <person name="Rangel Shaw D."/>
            <person name="Okabe S."/>
            <person name="Saikaly P.E."/>
        </authorList>
    </citation>
    <scope>NUCLEOTIDE SEQUENCE [LARGE SCALE GENOMIC DNA]</scope>
    <source>
        <strain evidence="15 16">40</strain>
    </source>
</reference>
<dbReference type="NCBIfam" id="TIGR02225">
    <property type="entry name" value="recomb_XerD"/>
    <property type="match status" value="1"/>
</dbReference>
<keyword evidence="8 11" id="KW-0238">DNA-binding</keyword>
<dbReference type="InterPro" id="IPR011931">
    <property type="entry name" value="Recomb_XerC"/>
</dbReference>
<evidence type="ECO:0000313" key="15">
    <source>
        <dbReference type="EMBL" id="OQD46481.1"/>
    </source>
</evidence>
<evidence type="ECO:0000256" key="4">
    <source>
        <dbReference type="ARBA" id="ARBA00022490"/>
    </source>
</evidence>
<dbReference type="InterPro" id="IPR023009">
    <property type="entry name" value="Tyrosine_recombinase_XerC/XerD"/>
</dbReference>
<comment type="similarity">
    <text evidence="3">Belongs to the 'phage' integrase family. XerD subfamily.</text>
</comment>
<keyword evidence="16" id="KW-1185">Reference proteome</keyword>
<keyword evidence="7 11" id="KW-0229">DNA integration</keyword>
<evidence type="ECO:0000256" key="8">
    <source>
        <dbReference type="ARBA" id="ARBA00023125"/>
    </source>
</evidence>
<evidence type="ECO:0000256" key="11">
    <source>
        <dbReference type="HAMAP-Rule" id="MF_01808"/>
    </source>
</evidence>
<dbReference type="Gene3D" id="1.10.443.10">
    <property type="entry name" value="Intergrase catalytic core"/>
    <property type="match status" value="1"/>
</dbReference>
<proteinExistence type="inferred from homology"/>
<dbReference type="InterPro" id="IPR011932">
    <property type="entry name" value="Recomb_XerD"/>
</dbReference>
<keyword evidence="5 11" id="KW-0132">Cell division</keyword>
<dbReference type="SUPFAM" id="SSF56349">
    <property type="entry name" value="DNA breaking-rejoining enzymes"/>
    <property type="match status" value="1"/>
</dbReference>
<feature type="active site" description="O-(3'-phospho-DNA)-tyrosine intermediate" evidence="11">
    <location>
        <position position="270"/>
    </location>
</feature>
<dbReference type="InterPro" id="IPR050090">
    <property type="entry name" value="Tyrosine_recombinase_XerCD"/>
</dbReference>
<evidence type="ECO:0000256" key="5">
    <source>
        <dbReference type="ARBA" id="ARBA00022618"/>
    </source>
</evidence>
<feature type="active site" evidence="11">
    <location>
        <position position="146"/>
    </location>
</feature>
<dbReference type="InterPro" id="IPR004107">
    <property type="entry name" value="Integrase_SAM-like_N"/>
</dbReference>
<dbReference type="EMBL" id="MJUW02000031">
    <property type="protein sequence ID" value="OQD46481.1"/>
    <property type="molecule type" value="Genomic_DNA"/>
</dbReference>
<comment type="function">
    <text evidence="11">Site-specific tyrosine recombinase, which acts by catalyzing the cutting and rejoining of the recombining DNA molecules. The XerC-XerD complex is essential to convert dimers of the bacterial chromosome into monomers to permit their segregation at cell division. It also contributes to the segregational stability of plasmids.</text>
</comment>
<dbReference type="Proteomes" id="UP000242219">
    <property type="component" value="Unassembled WGS sequence"/>
</dbReference>
<dbReference type="GO" id="GO:0005737">
    <property type="term" value="C:cytoplasm"/>
    <property type="evidence" value="ECO:0007669"/>
    <property type="project" value="UniProtKB-SubCell"/>
</dbReference>
<organism evidence="15 16">
    <name type="scientific">Candidatus Brocadia sapporoensis</name>
    <dbReference type="NCBI Taxonomy" id="392547"/>
    <lineage>
        <taxon>Bacteria</taxon>
        <taxon>Pseudomonadati</taxon>
        <taxon>Planctomycetota</taxon>
        <taxon>Candidatus Brocadiia</taxon>
        <taxon>Candidatus Brocadiales</taxon>
        <taxon>Candidatus Brocadiaceae</taxon>
        <taxon>Candidatus Brocadia</taxon>
    </lineage>
</organism>
<dbReference type="NCBIfam" id="NF001399">
    <property type="entry name" value="PRK00283.1"/>
    <property type="match status" value="1"/>
</dbReference>
<comment type="subunit">
    <text evidence="11">Forms a cyclic heterotetrameric complex composed of two molecules of XerC and two molecules of XerD.</text>
</comment>
<evidence type="ECO:0000256" key="10">
    <source>
        <dbReference type="ARBA" id="ARBA00023306"/>
    </source>
</evidence>
<evidence type="ECO:0000256" key="1">
    <source>
        <dbReference type="ARBA" id="ARBA00004496"/>
    </source>
</evidence>
<dbReference type="InterPro" id="IPR011010">
    <property type="entry name" value="DNA_brk_join_enz"/>
</dbReference>
<feature type="domain" description="Tyr recombinase" evidence="13">
    <location>
        <begin position="106"/>
        <end position="283"/>
    </location>
</feature>
<keyword evidence="4 11" id="KW-0963">Cytoplasm</keyword>
<comment type="subcellular location">
    <subcellularLocation>
        <location evidence="1 11">Cytoplasm</location>
    </subcellularLocation>
</comment>
<dbReference type="Pfam" id="PF02899">
    <property type="entry name" value="Phage_int_SAM_1"/>
    <property type="match status" value="1"/>
</dbReference>
<dbReference type="HAMAP" id="MF_01808">
    <property type="entry name" value="Recomb_XerC_XerD"/>
    <property type="match status" value="1"/>
</dbReference>
<dbReference type="InterPro" id="IPR010998">
    <property type="entry name" value="Integrase_recombinase_N"/>
</dbReference>
<dbReference type="Pfam" id="PF00589">
    <property type="entry name" value="Phage_integrase"/>
    <property type="match status" value="1"/>
</dbReference>
<dbReference type="GO" id="GO:0009037">
    <property type="term" value="F:tyrosine-based site-specific recombinase activity"/>
    <property type="evidence" value="ECO:0007669"/>
    <property type="project" value="UniProtKB-UniRule"/>
</dbReference>
<feature type="active site" evidence="11">
    <location>
        <position position="235"/>
    </location>
</feature>
<comment type="caution">
    <text evidence="15">The sequence shown here is derived from an EMBL/GenBank/DDBJ whole genome shotgun (WGS) entry which is preliminary data.</text>
</comment>
<evidence type="ECO:0000313" key="16">
    <source>
        <dbReference type="Proteomes" id="UP000242219"/>
    </source>
</evidence>
<keyword evidence="9 11" id="KW-0233">DNA recombination</keyword>
<dbReference type="CDD" id="cd00798">
    <property type="entry name" value="INT_XerDC_C"/>
    <property type="match status" value="1"/>
</dbReference>
<dbReference type="GO" id="GO:0006313">
    <property type="term" value="P:DNA transposition"/>
    <property type="evidence" value="ECO:0007669"/>
    <property type="project" value="UniProtKB-UniRule"/>
</dbReference>
<evidence type="ECO:0000259" key="14">
    <source>
        <dbReference type="PROSITE" id="PS51900"/>
    </source>
</evidence>
<gene>
    <name evidence="11" type="primary">xerC</name>
    <name evidence="15" type="ORF">BIY37_02930</name>
</gene>
<keyword evidence="10 11" id="KW-0131">Cell cycle</keyword>
<dbReference type="NCBIfam" id="NF040815">
    <property type="entry name" value="recomb_XerA_Arch"/>
    <property type="match status" value="1"/>
</dbReference>
<dbReference type="GO" id="GO:0003677">
    <property type="term" value="F:DNA binding"/>
    <property type="evidence" value="ECO:0007669"/>
    <property type="project" value="UniProtKB-UniRule"/>
</dbReference>
<dbReference type="InterPro" id="IPR002104">
    <property type="entry name" value="Integrase_catalytic"/>
</dbReference>
<protein>
    <recommendedName>
        <fullName evidence="11 12">Tyrosine recombinase XerC</fullName>
    </recommendedName>
</protein>
<feature type="active site" evidence="11">
    <location>
        <position position="238"/>
    </location>
</feature>
<dbReference type="PROSITE" id="PS51900">
    <property type="entry name" value="CB"/>
    <property type="match status" value="1"/>
</dbReference>
<sequence length="289" mass="32947">MQSYVNKYLAHIEHNRNFSPQTLRAYRNDLYQYLSFLTGEGCHDLESVTRLLLRSFLAFLKKKNYSKTTIARKLVSIRSLYKFLYREGVVKGNPVENIRTPKLEKNLPGFMSVKGAETLLNLPMLNTTQGIRDRAILETLYSTGMRVSELVGTDVENIDFFNEVVKIKGKGRKERLQPVGKHALDAIRSYLNARGSANKALFLNNRGGRLTERSVARMLKKYVKMAGMSLNISPHTFRHSFATHLLDNGADLRSVQELLGHANLSSTQIYTHITTERLKQVYDTAHPRA</sequence>
<dbReference type="PROSITE" id="PS51898">
    <property type="entry name" value="TYR_RECOMBINASE"/>
    <property type="match status" value="1"/>
</dbReference>
<evidence type="ECO:0000256" key="7">
    <source>
        <dbReference type="ARBA" id="ARBA00022908"/>
    </source>
</evidence>